<keyword evidence="4" id="KW-1185">Reference proteome</keyword>
<feature type="domain" description="UspA" evidence="2">
    <location>
        <begin position="160"/>
        <end position="298"/>
    </location>
</feature>
<dbReference type="InterPro" id="IPR006016">
    <property type="entry name" value="UspA"/>
</dbReference>
<name>A0ABP9VWX8_9BACT</name>
<dbReference type="EMBL" id="BAABRO010000015">
    <property type="protein sequence ID" value="GAA5509649.1"/>
    <property type="molecule type" value="Genomic_DNA"/>
</dbReference>
<gene>
    <name evidence="3" type="ORF">Rcae01_05149</name>
</gene>
<organism evidence="3 4">
    <name type="scientific">Novipirellula caenicola</name>
    <dbReference type="NCBI Taxonomy" id="1536901"/>
    <lineage>
        <taxon>Bacteria</taxon>
        <taxon>Pseudomonadati</taxon>
        <taxon>Planctomycetota</taxon>
        <taxon>Planctomycetia</taxon>
        <taxon>Pirellulales</taxon>
        <taxon>Pirellulaceae</taxon>
        <taxon>Novipirellula</taxon>
    </lineage>
</organism>
<dbReference type="CDD" id="cd23659">
    <property type="entry name" value="USP_At3g01520-like"/>
    <property type="match status" value="1"/>
</dbReference>
<evidence type="ECO:0000313" key="3">
    <source>
        <dbReference type="EMBL" id="GAA5509649.1"/>
    </source>
</evidence>
<proteinExistence type="inferred from homology"/>
<dbReference type="RefSeq" id="WP_345686895.1">
    <property type="nucleotide sequence ID" value="NZ_BAABRO010000015.1"/>
</dbReference>
<protein>
    <recommendedName>
        <fullName evidence="2">UspA domain-containing protein</fullName>
    </recommendedName>
</protein>
<evidence type="ECO:0000256" key="1">
    <source>
        <dbReference type="ARBA" id="ARBA00008791"/>
    </source>
</evidence>
<sequence>MRVLAAVDRSAYSSYALDCLKRMPCHDEVDLLLVTVSPRVPEYDLSGTMFAMDAASVMQREIEAIQESLNAMAAFARNEFRSIETLSPIGPPGHEIVRLAREKRVDLVLMGATGHSALARVLLGSVSDYVATHADCSTLVVRPQGNQLPDPNIASPAPSRILIAISNAECDVDLAAWIAQLDLSPSTEIHLVYVQQILHFYDQELFHQASKYRQDLRPIAVETIETIKEDLQSKGFTTHTKTIESNHIGHGIVEYAEQQKCDLIITGDQRETLIQRLLLGSNSRHVLRHAHCSVLISRTSVTAGVGDQADKVASG</sequence>
<dbReference type="Pfam" id="PF00582">
    <property type="entry name" value="Usp"/>
    <property type="match status" value="2"/>
</dbReference>
<dbReference type="PRINTS" id="PR01438">
    <property type="entry name" value="UNVRSLSTRESS"/>
</dbReference>
<dbReference type="SUPFAM" id="SSF52402">
    <property type="entry name" value="Adenine nucleotide alpha hydrolases-like"/>
    <property type="match status" value="2"/>
</dbReference>
<dbReference type="PANTHER" id="PTHR43010">
    <property type="entry name" value="UNIVERSAL STRESS PROTEIN SLR1230"/>
    <property type="match status" value="1"/>
</dbReference>
<dbReference type="InterPro" id="IPR014729">
    <property type="entry name" value="Rossmann-like_a/b/a_fold"/>
</dbReference>
<comment type="similarity">
    <text evidence="1">Belongs to the universal stress protein A family.</text>
</comment>
<comment type="caution">
    <text evidence="3">The sequence shown here is derived from an EMBL/GenBank/DDBJ whole genome shotgun (WGS) entry which is preliminary data.</text>
</comment>
<feature type="domain" description="UspA" evidence="2">
    <location>
        <begin position="2"/>
        <end position="142"/>
    </location>
</feature>
<dbReference type="Gene3D" id="3.40.50.620">
    <property type="entry name" value="HUPs"/>
    <property type="match status" value="2"/>
</dbReference>
<evidence type="ECO:0000313" key="4">
    <source>
        <dbReference type="Proteomes" id="UP001416858"/>
    </source>
</evidence>
<evidence type="ECO:0000259" key="2">
    <source>
        <dbReference type="Pfam" id="PF00582"/>
    </source>
</evidence>
<dbReference type="PANTHER" id="PTHR43010:SF1">
    <property type="entry name" value="USPA DOMAIN-CONTAINING PROTEIN"/>
    <property type="match status" value="1"/>
</dbReference>
<reference evidence="3 4" key="1">
    <citation type="submission" date="2024-02" db="EMBL/GenBank/DDBJ databases">
        <title>Rhodopirellula caenicola NBRC 110016.</title>
        <authorList>
            <person name="Ichikawa N."/>
            <person name="Katano-Makiyama Y."/>
            <person name="Hidaka K."/>
        </authorList>
    </citation>
    <scope>NUCLEOTIDE SEQUENCE [LARGE SCALE GENOMIC DNA]</scope>
    <source>
        <strain evidence="3 4">NBRC 110016</strain>
    </source>
</reference>
<dbReference type="InterPro" id="IPR051688">
    <property type="entry name" value="USP_A"/>
</dbReference>
<accession>A0ABP9VWX8</accession>
<dbReference type="CDD" id="cd00293">
    <property type="entry name" value="USP-like"/>
    <property type="match status" value="1"/>
</dbReference>
<dbReference type="InterPro" id="IPR006015">
    <property type="entry name" value="Universal_stress_UspA"/>
</dbReference>
<dbReference type="Proteomes" id="UP001416858">
    <property type="component" value="Unassembled WGS sequence"/>
</dbReference>